<evidence type="ECO:0000256" key="12">
    <source>
        <dbReference type="ARBA" id="ARBA00023303"/>
    </source>
</evidence>
<dbReference type="InterPro" id="IPR015683">
    <property type="entry name" value="Ionotropic_Glu_rcpt"/>
</dbReference>
<feature type="signal peptide" evidence="16">
    <location>
        <begin position="1"/>
        <end position="23"/>
    </location>
</feature>
<comment type="similarity">
    <text evidence="2 13">Belongs to the glutamate-gated ion channel (TC 1.A.10.1) family.</text>
</comment>
<dbReference type="InterPro" id="IPR001638">
    <property type="entry name" value="Solute-binding_3/MltF_N"/>
</dbReference>
<dbReference type="AlphaFoldDB" id="A0AAD8GVQ5"/>
<evidence type="ECO:0000313" key="18">
    <source>
        <dbReference type="EMBL" id="KAK1354928.1"/>
    </source>
</evidence>
<keyword evidence="19" id="KW-1185">Reference proteome</keyword>
<sequence>MKKSTMHLLHSVILCCIVVCCYSAILAKSNHIVGREDSAGSTSHVVQEVKIGLLLDLDSSLGKMMESCVKMAHSDFYKSHPNYQTRLLFRTKNSRSVLEAASAAEELLKNDKVRAILGPQTTPEAKFVVELGVSNQVPIVSFSVTSSSRSPERSPYVIRMAGAYSSQSKAIAAIVEGFGWKEVVIVYEDTGYQDGFIKYLNDALREAGIQISLTSAIFSSASDSQIEDELQKLKAASSKVFLVHMTPRLGSRIFVHANTARMMSEGYAWLTTDGLSNLFSSMDATVIDAMQGVLGIRPYVAKSTFLTAFRMRWERELQCTKPKAELNIFGLWAYDAVWALAMAIERMGLINSSFVKMEQHHNPDLTKKFGSSEVGLILLKEILHTRFKGLSGEFNLVNGQLQISAFEILNVIGNGERPIGYWTQDRGLLRDPDSDNRASNYSTSVNVLRSIIWPGDSTVKPMYWAIPTSGRRLKVGVPVKEGFAEFVKLRQFQNTTEYNITGFCADVFRELLTQLPFKIDNPQYIPYGNLTTGKSAGSYDDLLARLEEKDYDIVVADVTILPERAQRVDFSTPYLESEVVMLRQVKYDEINDIWIFFKPFSSDLWLTIALSCFFMGGVILILEHRANDPEKLEKAIWFPFGSLVFTERNLVTSKWSQFVFVIWMFTAYIVMQSYTANLSSNMTVSRLQHSTNKLYCIGFQDGSFVKEILIKRLDFNVSRIKSYGSVEQYHDALSKGCHNGGVDAILDELPFIKIFLDKYGETNYKLLGSSYKTGGLGFAFPKGSALTTHMSMALLNLTGGGEMHAFKSKNFGPEYSDGDYSFDTASRINSIRTKDLAGLFIISGTLAVLAVLLSASWFQQRFSFMSSRNKPSSVSSFKRDETESSAESRDSMPPKSNENSDSDNVFLTPRTRLRVMRRSSLSIR</sequence>
<feature type="region of interest" description="Disordered" evidence="14">
    <location>
        <begin position="867"/>
        <end position="907"/>
    </location>
</feature>
<dbReference type="InterPro" id="IPR044440">
    <property type="entry name" value="GABAb_receptor_plant_PBP1"/>
</dbReference>
<dbReference type="GO" id="GO:0015276">
    <property type="term" value="F:ligand-gated monoatomic ion channel activity"/>
    <property type="evidence" value="ECO:0007669"/>
    <property type="project" value="InterPro"/>
</dbReference>
<reference evidence="18" key="1">
    <citation type="submission" date="2023-02" db="EMBL/GenBank/DDBJ databases">
        <title>Genome of toxic invasive species Heracleum sosnowskyi carries increased number of genes despite the absence of recent whole-genome duplications.</title>
        <authorList>
            <person name="Schelkunov M."/>
            <person name="Shtratnikova V."/>
            <person name="Makarenko M."/>
            <person name="Klepikova A."/>
            <person name="Omelchenko D."/>
            <person name="Novikova G."/>
            <person name="Obukhova E."/>
            <person name="Bogdanov V."/>
            <person name="Penin A."/>
            <person name="Logacheva M."/>
        </authorList>
    </citation>
    <scope>NUCLEOTIDE SEQUENCE</scope>
    <source>
        <strain evidence="18">Hsosn_3</strain>
        <tissue evidence="18">Leaf</tissue>
    </source>
</reference>
<name>A0AAD8GVQ5_9APIA</name>
<dbReference type="Gene3D" id="3.40.190.10">
    <property type="entry name" value="Periplasmic binding protein-like II"/>
    <property type="match status" value="1"/>
</dbReference>
<feature type="compositionally biased region" description="Polar residues" evidence="14">
    <location>
        <begin position="894"/>
        <end position="905"/>
    </location>
</feature>
<dbReference type="InterPro" id="IPR017103">
    <property type="entry name" value="Iontropic_Glu_rcpt_pln"/>
</dbReference>
<keyword evidence="8 13" id="KW-0472">Membrane</keyword>
<evidence type="ECO:0000256" key="7">
    <source>
        <dbReference type="ARBA" id="ARBA00023065"/>
    </source>
</evidence>
<dbReference type="SMART" id="SM00079">
    <property type="entry name" value="PBPe"/>
    <property type="match status" value="1"/>
</dbReference>
<comment type="caution">
    <text evidence="18">The sequence shown here is derived from an EMBL/GenBank/DDBJ whole genome shotgun (WGS) entry which is preliminary data.</text>
</comment>
<protein>
    <recommendedName>
        <fullName evidence="13">Glutamate receptor</fullName>
    </recommendedName>
</protein>
<dbReference type="PANTHER" id="PTHR34836">
    <property type="entry name" value="OS06G0188250 PROTEIN"/>
    <property type="match status" value="1"/>
</dbReference>
<dbReference type="InterPro" id="IPR028082">
    <property type="entry name" value="Peripla_BP_I"/>
</dbReference>
<keyword evidence="5 16" id="KW-0732">Signal</keyword>
<feature type="transmembrane region" description="Helical" evidence="15">
    <location>
        <begin position="604"/>
        <end position="622"/>
    </location>
</feature>
<accession>A0AAD8GVQ5</accession>
<dbReference type="Pfam" id="PF01094">
    <property type="entry name" value="ANF_receptor"/>
    <property type="match status" value="1"/>
</dbReference>
<evidence type="ECO:0000256" key="9">
    <source>
        <dbReference type="ARBA" id="ARBA00023170"/>
    </source>
</evidence>
<dbReference type="PANTHER" id="PTHR34836:SF7">
    <property type="entry name" value="RECEPTOR LIGAND BINDING REGION DOMAIN-CONTAINING PROTEIN"/>
    <property type="match status" value="1"/>
</dbReference>
<gene>
    <name evidence="18" type="ORF">POM88_048184</name>
</gene>
<dbReference type="Proteomes" id="UP001237642">
    <property type="component" value="Unassembled WGS sequence"/>
</dbReference>
<organism evidence="18 19">
    <name type="scientific">Heracleum sosnowskyi</name>
    <dbReference type="NCBI Taxonomy" id="360622"/>
    <lineage>
        <taxon>Eukaryota</taxon>
        <taxon>Viridiplantae</taxon>
        <taxon>Streptophyta</taxon>
        <taxon>Embryophyta</taxon>
        <taxon>Tracheophyta</taxon>
        <taxon>Spermatophyta</taxon>
        <taxon>Magnoliopsida</taxon>
        <taxon>eudicotyledons</taxon>
        <taxon>Gunneridae</taxon>
        <taxon>Pentapetalae</taxon>
        <taxon>asterids</taxon>
        <taxon>campanulids</taxon>
        <taxon>Apiales</taxon>
        <taxon>Apiaceae</taxon>
        <taxon>Apioideae</taxon>
        <taxon>apioid superclade</taxon>
        <taxon>Tordylieae</taxon>
        <taxon>Tordyliinae</taxon>
        <taxon>Heracleum</taxon>
    </lineage>
</organism>
<dbReference type="EMBL" id="JAUIZM010000011">
    <property type="protein sequence ID" value="KAK1354928.1"/>
    <property type="molecule type" value="Genomic_DNA"/>
</dbReference>
<evidence type="ECO:0000256" key="15">
    <source>
        <dbReference type="SAM" id="Phobius"/>
    </source>
</evidence>
<keyword evidence="9 13" id="KW-0675">Receptor</keyword>
<evidence type="ECO:0000313" key="19">
    <source>
        <dbReference type="Proteomes" id="UP001237642"/>
    </source>
</evidence>
<keyword evidence="7 13" id="KW-0406">Ion transport</keyword>
<dbReference type="CDD" id="cd19990">
    <property type="entry name" value="PBP1_GABAb_receptor_plant"/>
    <property type="match status" value="1"/>
</dbReference>
<reference evidence="18" key="2">
    <citation type="submission" date="2023-05" db="EMBL/GenBank/DDBJ databases">
        <authorList>
            <person name="Schelkunov M.I."/>
        </authorList>
    </citation>
    <scope>NUCLEOTIDE SEQUENCE</scope>
    <source>
        <strain evidence="18">Hsosn_3</strain>
        <tissue evidence="18">Leaf</tissue>
    </source>
</reference>
<feature type="domain" description="Ionotropic glutamate receptor C-terminal" evidence="17">
    <location>
        <begin position="472"/>
        <end position="813"/>
    </location>
</feature>
<dbReference type="InterPro" id="IPR001320">
    <property type="entry name" value="Iontro_rcpt_C"/>
</dbReference>
<dbReference type="FunFam" id="3.40.50.2300:FF:000188">
    <property type="entry name" value="Glutamate receptor"/>
    <property type="match status" value="1"/>
</dbReference>
<keyword evidence="4 15" id="KW-0812">Transmembrane</keyword>
<proteinExistence type="inferred from homology"/>
<evidence type="ECO:0000256" key="8">
    <source>
        <dbReference type="ARBA" id="ARBA00023136"/>
    </source>
</evidence>
<keyword evidence="11 13" id="KW-1071">Ligand-gated ion channel</keyword>
<evidence type="ECO:0000256" key="16">
    <source>
        <dbReference type="SAM" id="SignalP"/>
    </source>
</evidence>
<evidence type="ECO:0000256" key="4">
    <source>
        <dbReference type="ARBA" id="ARBA00022692"/>
    </source>
</evidence>
<evidence type="ECO:0000259" key="17">
    <source>
        <dbReference type="SMART" id="SM00079"/>
    </source>
</evidence>
<keyword evidence="6 15" id="KW-1133">Transmembrane helix</keyword>
<dbReference type="Gene3D" id="3.40.50.2300">
    <property type="match status" value="2"/>
</dbReference>
<feature type="chain" id="PRO_5042017849" description="Glutamate receptor" evidence="16">
    <location>
        <begin position="24"/>
        <end position="924"/>
    </location>
</feature>
<dbReference type="PIRSF" id="PIRSF037090">
    <property type="entry name" value="Iontro_Glu-like_rcpt_pln"/>
    <property type="match status" value="1"/>
</dbReference>
<dbReference type="SUPFAM" id="SSF53850">
    <property type="entry name" value="Periplasmic binding protein-like II"/>
    <property type="match status" value="1"/>
</dbReference>
<evidence type="ECO:0000256" key="1">
    <source>
        <dbReference type="ARBA" id="ARBA00004141"/>
    </source>
</evidence>
<feature type="compositionally biased region" description="Polar residues" evidence="14">
    <location>
        <begin position="867"/>
        <end position="876"/>
    </location>
</feature>
<feature type="compositionally biased region" description="Basic and acidic residues" evidence="14">
    <location>
        <begin position="877"/>
        <end position="892"/>
    </location>
</feature>
<comment type="subcellular location">
    <subcellularLocation>
        <location evidence="1">Membrane</location>
        <topology evidence="1">Multi-pass membrane protein</topology>
    </subcellularLocation>
</comment>
<keyword evidence="10" id="KW-0325">Glycoprotein</keyword>
<keyword evidence="12 13" id="KW-0407">Ion channel</keyword>
<keyword evidence="3 13" id="KW-0813">Transport</keyword>
<evidence type="ECO:0000256" key="3">
    <source>
        <dbReference type="ARBA" id="ARBA00022448"/>
    </source>
</evidence>
<comment type="function">
    <text evidence="13">Glutamate-gated receptor that probably acts as non-selective cation channel.</text>
</comment>
<dbReference type="GO" id="GO:0016020">
    <property type="term" value="C:membrane"/>
    <property type="evidence" value="ECO:0007669"/>
    <property type="project" value="UniProtKB-SubCell"/>
</dbReference>
<dbReference type="SUPFAM" id="SSF53822">
    <property type="entry name" value="Periplasmic binding protein-like I"/>
    <property type="match status" value="1"/>
</dbReference>
<dbReference type="Gene3D" id="1.10.287.70">
    <property type="match status" value="1"/>
</dbReference>
<feature type="transmembrane region" description="Helical" evidence="15">
    <location>
        <begin position="836"/>
        <end position="858"/>
    </location>
</feature>
<evidence type="ECO:0000256" key="6">
    <source>
        <dbReference type="ARBA" id="ARBA00022989"/>
    </source>
</evidence>
<evidence type="ECO:0000256" key="13">
    <source>
        <dbReference type="PIRNR" id="PIRNR037090"/>
    </source>
</evidence>
<evidence type="ECO:0000256" key="10">
    <source>
        <dbReference type="ARBA" id="ARBA00023180"/>
    </source>
</evidence>
<dbReference type="Pfam" id="PF00497">
    <property type="entry name" value="SBP_bac_3"/>
    <property type="match status" value="1"/>
</dbReference>
<dbReference type="Pfam" id="PF00060">
    <property type="entry name" value="Lig_chan"/>
    <property type="match status" value="1"/>
</dbReference>
<evidence type="ECO:0000256" key="11">
    <source>
        <dbReference type="ARBA" id="ARBA00023286"/>
    </source>
</evidence>
<dbReference type="InterPro" id="IPR001828">
    <property type="entry name" value="ANF_lig-bd_rcpt"/>
</dbReference>
<evidence type="ECO:0000256" key="14">
    <source>
        <dbReference type="SAM" id="MobiDB-lite"/>
    </source>
</evidence>
<evidence type="ECO:0000256" key="5">
    <source>
        <dbReference type="ARBA" id="ARBA00022729"/>
    </source>
</evidence>
<evidence type="ECO:0000256" key="2">
    <source>
        <dbReference type="ARBA" id="ARBA00008685"/>
    </source>
</evidence>